<sequence length="78" mass="8299">MKGEGEGAAEHTQLLHTERHAAAGSVWRGHAATIRANQTNTVIGATRGARCHSPGRCGRVGVRVAMPAAQLRLRWGYA</sequence>
<gene>
    <name evidence="1" type="ORF">GCM10009535_36760</name>
</gene>
<keyword evidence="2" id="KW-1185">Reference proteome</keyword>
<dbReference type="Proteomes" id="UP001500724">
    <property type="component" value="Unassembled WGS sequence"/>
</dbReference>
<protein>
    <submittedName>
        <fullName evidence="1">Uncharacterized protein</fullName>
    </submittedName>
</protein>
<evidence type="ECO:0000313" key="1">
    <source>
        <dbReference type="EMBL" id="GAA0654649.1"/>
    </source>
</evidence>
<name>A0ABP3SUS3_9ACTN</name>
<dbReference type="EMBL" id="BAAAGU010000037">
    <property type="protein sequence ID" value="GAA0654649.1"/>
    <property type="molecule type" value="Genomic_DNA"/>
</dbReference>
<comment type="caution">
    <text evidence="1">The sequence shown here is derived from an EMBL/GenBank/DDBJ whole genome shotgun (WGS) entry which is preliminary data.</text>
</comment>
<evidence type="ECO:0000313" key="2">
    <source>
        <dbReference type="Proteomes" id="UP001500724"/>
    </source>
</evidence>
<organism evidence="1 2">
    <name type="scientific">Streptomyces thermocarboxydovorans</name>
    <dbReference type="NCBI Taxonomy" id="59298"/>
    <lineage>
        <taxon>Bacteria</taxon>
        <taxon>Bacillati</taxon>
        <taxon>Actinomycetota</taxon>
        <taxon>Actinomycetes</taxon>
        <taxon>Kitasatosporales</taxon>
        <taxon>Streptomycetaceae</taxon>
        <taxon>Streptomyces</taxon>
    </lineage>
</organism>
<proteinExistence type="predicted"/>
<accession>A0ABP3SUS3</accession>
<reference evidence="2" key="1">
    <citation type="journal article" date="2019" name="Int. J. Syst. Evol. Microbiol.">
        <title>The Global Catalogue of Microorganisms (GCM) 10K type strain sequencing project: providing services to taxonomists for standard genome sequencing and annotation.</title>
        <authorList>
            <consortium name="The Broad Institute Genomics Platform"/>
            <consortium name="The Broad Institute Genome Sequencing Center for Infectious Disease"/>
            <person name="Wu L."/>
            <person name="Ma J."/>
        </authorList>
    </citation>
    <scope>NUCLEOTIDE SEQUENCE [LARGE SCALE GENOMIC DNA]</scope>
    <source>
        <strain evidence="2">JCM 10367</strain>
    </source>
</reference>